<dbReference type="InterPro" id="IPR032466">
    <property type="entry name" value="Metal_Hydrolase"/>
</dbReference>
<name>A0A4R1YNA9_9RHOB</name>
<evidence type="ECO:0000313" key="1">
    <source>
        <dbReference type="EMBL" id="TCM79279.1"/>
    </source>
</evidence>
<dbReference type="NCBIfam" id="NF011990">
    <property type="entry name" value="PRK15446.2-6"/>
    <property type="match status" value="1"/>
</dbReference>
<keyword evidence="2" id="KW-1185">Reference proteome</keyword>
<sequence length="393" mass="43048">MSHYLPPLRFTGATILRDGEMQRRSLAIAEGRITRAPLPEVNLSGYLILPGIVDLHGDAFERHIAPRPMAPFAPSIGLAATDREAAANGVTTAWLAQSWSWEGGHRGPDRAEALMDALDAYRAQMMTDLRIQIRCETHMVETGQRLLDAIRRHRIGYLVFNNHLDEAIETARTRPDRLALWAAQAGQCPDAYRARISAAAAQSGEVPRHLCRLADAFDEMGVIYGSHDDPDGETRERFSMIGARIAEFPLTRRAAAAAKAMNDPVLLGAPNVVRGGSQAGNVSALDLIAQGLCDALVSDYYYPALTHAAWRLVDSGLMDLPRAWALISERPATILRLPDRGRLDQGRRADLCVVDARTRAVEMTVAGGRLTYLAGEAAHRLASRLHRLDMAAE</sequence>
<protein>
    <submittedName>
        <fullName evidence="1">Alpha-D-ribose 1-methylphosphonate 5-triphosphate diphosphatase</fullName>
    </submittedName>
</protein>
<dbReference type="EMBL" id="SLVM01000023">
    <property type="protein sequence ID" value="TCM79279.1"/>
    <property type="molecule type" value="Genomic_DNA"/>
</dbReference>
<dbReference type="NCBIfam" id="NF011987">
    <property type="entry name" value="PRK15446.2-3"/>
    <property type="match status" value="1"/>
</dbReference>
<dbReference type="GO" id="GO:0019700">
    <property type="term" value="P:organic phosphonate catabolic process"/>
    <property type="evidence" value="ECO:0007669"/>
    <property type="project" value="InterPro"/>
</dbReference>
<dbReference type="PIRSF" id="PIRSF038971">
    <property type="entry name" value="PhnM"/>
    <property type="match status" value="1"/>
</dbReference>
<proteinExistence type="predicted"/>
<dbReference type="Proteomes" id="UP000295277">
    <property type="component" value="Unassembled WGS sequence"/>
</dbReference>
<dbReference type="Gene3D" id="3.20.20.140">
    <property type="entry name" value="Metal-dependent hydrolases"/>
    <property type="match status" value="1"/>
</dbReference>
<dbReference type="AlphaFoldDB" id="A0A4R1YNA9"/>
<dbReference type="GO" id="GO:0016810">
    <property type="term" value="F:hydrolase activity, acting on carbon-nitrogen (but not peptide) bonds"/>
    <property type="evidence" value="ECO:0007669"/>
    <property type="project" value="InterPro"/>
</dbReference>
<accession>A0A4R1YNA9</accession>
<dbReference type="InterPro" id="IPR011059">
    <property type="entry name" value="Metal-dep_hydrolase_composite"/>
</dbReference>
<comment type="caution">
    <text evidence="1">The sequence shown here is derived from an EMBL/GenBank/DDBJ whole genome shotgun (WGS) entry which is preliminary data.</text>
</comment>
<dbReference type="SUPFAM" id="SSF51556">
    <property type="entry name" value="Metallo-dependent hydrolases"/>
    <property type="match status" value="1"/>
</dbReference>
<dbReference type="PANTHER" id="PTHR43135:SF3">
    <property type="entry name" value="ALPHA-D-RIBOSE 1-METHYLPHOSPHONATE 5-TRIPHOSPHATE DIPHOSPHATASE"/>
    <property type="match status" value="1"/>
</dbReference>
<dbReference type="SUPFAM" id="SSF51338">
    <property type="entry name" value="Composite domain of metallo-dependent hydrolases"/>
    <property type="match status" value="1"/>
</dbReference>
<reference evidence="1 2" key="1">
    <citation type="submission" date="2019-03" db="EMBL/GenBank/DDBJ databases">
        <title>Genomic Encyclopedia of Type Strains, Phase IV (KMG-IV): sequencing the most valuable type-strain genomes for metagenomic binning, comparative biology and taxonomic classification.</title>
        <authorList>
            <person name="Goeker M."/>
        </authorList>
    </citation>
    <scope>NUCLEOTIDE SEQUENCE [LARGE SCALE GENOMIC DNA]</scope>
    <source>
        <strain evidence="1 2">DSM 21153</strain>
    </source>
</reference>
<gene>
    <name evidence="1" type="ORF">EV216_12332</name>
</gene>
<dbReference type="RefSeq" id="WP_132696162.1">
    <property type="nucleotide sequence ID" value="NZ_SLVM01000023.1"/>
</dbReference>
<dbReference type="InterPro" id="IPR012696">
    <property type="entry name" value="PhnM"/>
</dbReference>
<dbReference type="Gene3D" id="2.30.40.10">
    <property type="entry name" value="Urease, subunit C, domain 1"/>
    <property type="match status" value="1"/>
</dbReference>
<dbReference type="InterPro" id="IPR051781">
    <property type="entry name" value="Metallo-dep_Hydrolase"/>
</dbReference>
<dbReference type="PANTHER" id="PTHR43135">
    <property type="entry name" value="ALPHA-D-RIBOSE 1-METHYLPHOSPHONATE 5-TRIPHOSPHATE DIPHOSPHATASE"/>
    <property type="match status" value="1"/>
</dbReference>
<dbReference type="OrthoDB" id="9785413at2"/>
<organism evidence="1 2">
    <name type="scientific">Rhodovulum steppense</name>
    <dbReference type="NCBI Taxonomy" id="540251"/>
    <lineage>
        <taxon>Bacteria</taxon>
        <taxon>Pseudomonadati</taxon>
        <taxon>Pseudomonadota</taxon>
        <taxon>Alphaproteobacteria</taxon>
        <taxon>Rhodobacterales</taxon>
        <taxon>Paracoccaceae</taxon>
        <taxon>Rhodovulum</taxon>
    </lineage>
</organism>
<evidence type="ECO:0000313" key="2">
    <source>
        <dbReference type="Proteomes" id="UP000295277"/>
    </source>
</evidence>